<dbReference type="GO" id="GO:0006865">
    <property type="term" value="P:amino acid transport"/>
    <property type="evidence" value="ECO:0007669"/>
    <property type="project" value="TreeGrafter"/>
</dbReference>
<dbReference type="RefSeq" id="WP_042308018.1">
    <property type="nucleotide sequence ID" value="NZ_AP024955.1"/>
</dbReference>
<dbReference type="Pfam" id="PF00528">
    <property type="entry name" value="BPD_transp_1"/>
    <property type="match status" value="1"/>
</dbReference>
<keyword evidence="5 8" id="KW-0812">Transmembrane</keyword>
<evidence type="ECO:0000256" key="5">
    <source>
        <dbReference type="ARBA" id="ARBA00022692"/>
    </source>
</evidence>
<evidence type="ECO:0000256" key="7">
    <source>
        <dbReference type="ARBA" id="ARBA00023136"/>
    </source>
</evidence>
<keyword evidence="7 8" id="KW-0472">Membrane</keyword>
<reference evidence="11 13" key="2">
    <citation type="journal article" date="2022" name="Front. Microbiol.">
        <title>Identification and characterization of a novel class of self-sufficient cytochrome P450 hydroxylase involved in cyclohexanecarboxylate degradation in Paraburkholderia terrae strain KU-64.</title>
        <authorList>
            <person name="Yamamoto T."/>
            <person name="Hasegawa Y."/>
            <person name="Iwaki H."/>
        </authorList>
    </citation>
    <scope>NUCLEOTIDE SEQUENCE [LARGE SCALE GENOMIC DNA]</scope>
    <source>
        <strain evidence="11 13">KU-64</strain>
    </source>
</reference>
<proteinExistence type="inferred from homology"/>
<evidence type="ECO:0000256" key="2">
    <source>
        <dbReference type="ARBA" id="ARBA00010072"/>
    </source>
</evidence>
<protein>
    <submittedName>
        <fullName evidence="10">Amino acid ABC transporter permease</fullName>
    </submittedName>
    <submittedName>
        <fullName evidence="11">Glutamate/aspartate ABC transporter permease</fullName>
    </submittedName>
</protein>
<dbReference type="OrthoDB" id="6534575at2"/>
<organism evidence="10 12">
    <name type="scientific">Paraburkholderia terrae</name>
    <dbReference type="NCBI Taxonomy" id="311230"/>
    <lineage>
        <taxon>Bacteria</taxon>
        <taxon>Pseudomonadati</taxon>
        <taxon>Pseudomonadota</taxon>
        <taxon>Betaproteobacteria</taxon>
        <taxon>Burkholderiales</taxon>
        <taxon>Burkholderiaceae</taxon>
        <taxon>Paraburkholderia</taxon>
    </lineage>
</organism>
<evidence type="ECO:0000256" key="6">
    <source>
        <dbReference type="ARBA" id="ARBA00022989"/>
    </source>
</evidence>
<dbReference type="NCBIfam" id="TIGR01726">
    <property type="entry name" value="HEQRo_perm_3TM"/>
    <property type="match status" value="1"/>
</dbReference>
<dbReference type="AlphaFoldDB" id="A0A2I8EM53"/>
<dbReference type="PANTHER" id="PTHR30614:SF42">
    <property type="entry name" value="GLUTAMATE_ASPARTATE IMPORT PERMEASE PROTEIN GLTJ"/>
    <property type="match status" value="1"/>
</dbReference>
<dbReference type="EMBL" id="AP024955">
    <property type="protein sequence ID" value="BCZ78926.1"/>
    <property type="molecule type" value="Genomic_DNA"/>
</dbReference>
<evidence type="ECO:0000313" key="11">
    <source>
        <dbReference type="EMBL" id="BCZ78926.1"/>
    </source>
</evidence>
<evidence type="ECO:0000259" key="9">
    <source>
        <dbReference type="PROSITE" id="PS50928"/>
    </source>
</evidence>
<dbReference type="Gene3D" id="1.10.3720.10">
    <property type="entry name" value="MetI-like"/>
    <property type="match status" value="1"/>
</dbReference>
<dbReference type="InterPro" id="IPR035906">
    <property type="entry name" value="MetI-like_sf"/>
</dbReference>
<feature type="transmembrane region" description="Helical" evidence="8">
    <location>
        <begin position="212"/>
        <end position="233"/>
    </location>
</feature>
<accession>A0A2I8EM53</accession>
<dbReference type="PROSITE" id="PS50928">
    <property type="entry name" value="ABC_TM1"/>
    <property type="match status" value="1"/>
</dbReference>
<dbReference type="GO" id="GO:0043190">
    <property type="term" value="C:ATP-binding cassette (ABC) transporter complex"/>
    <property type="evidence" value="ECO:0007669"/>
    <property type="project" value="InterPro"/>
</dbReference>
<dbReference type="Proteomes" id="UP000243502">
    <property type="component" value="Chromosome 1"/>
</dbReference>
<dbReference type="Proteomes" id="UP001319874">
    <property type="component" value="Chromosome 1"/>
</dbReference>
<keyword evidence="4" id="KW-1003">Cell membrane</keyword>
<evidence type="ECO:0000256" key="1">
    <source>
        <dbReference type="ARBA" id="ARBA00004429"/>
    </source>
</evidence>
<dbReference type="CDD" id="cd06261">
    <property type="entry name" value="TM_PBP2"/>
    <property type="match status" value="1"/>
</dbReference>
<dbReference type="GO" id="GO:0022857">
    <property type="term" value="F:transmembrane transporter activity"/>
    <property type="evidence" value="ECO:0007669"/>
    <property type="project" value="InterPro"/>
</dbReference>
<name>A0A2I8EM53_9BURK</name>
<comment type="subcellular location">
    <subcellularLocation>
        <location evidence="1">Cell inner membrane</location>
        <topology evidence="1">Multi-pass membrane protein</topology>
    </subcellularLocation>
    <subcellularLocation>
        <location evidence="8">Cell membrane</location>
        <topology evidence="8">Multi-pass membrane protein</topology>
    </subcellularLocation>
</comment>
<sequence length="246" mass="27336">MSYHWNWGILLSPVSTGEPTTYLGWLLSGLWVTVTVSLCAWVIALIVGSFFGVLRTVQNPRVAAIGTVYVAIFRNIPLIVQFFVWYLVIPELLPVSIGTWFKQLPPSAQFFSSSIICLGLFTAARVCEQVRSGINALPRGQRFAGFALGLTQWQTYRYVLLPVAYRIIVPPLTSEFLNIFKNSAVASTIGLLDLSAQARQLVDYTAQTYESFIAVTVAYLLINMIVMTLMRIVEAKSRLPGYIGGK</sequence>
<evidence type="ECO:0000256" key="4">
    <source>
        <dbReference type="ARBA" id="ARBA00022475"/>
    </source>
</evidence>
<evidence type="ECO:0000313" key="12">
    <source>
        <dbReference type="Proteomes" id="UP000243502"/>
    </source>
</evidence>
<dbReference type="PANTHER" id="PTHR30614">
    <property type="entry name" value="MEMBRANE COMPONENT OF AMINO ACID ABC TRANSPORTER"/>
    <property type="match status" value="1"/>
</dbReference>
<reference evidence="10 12" key="1">
    <citation type="submission" date="2018-01" db="EMBL/GenBank/DDBJ databases">
        <title>Species boundaries and ecological features among Paraburkholderia terrae DSMZ17804T, P. hospita DSMZ17164T and P. caribensis DSMZ13236T.</title>
        <authorList>
            <person name="Pratama A.A."/>
        </authorList>
    </citation>
    <scope>NUCLEOTIDE SEQUENCE [LARGE SCALE GENOMIC DNA]</scope>
    <source>
        <strain evidence="10 12">DSM 17804</strain>
    </source>
</reference>
<dbReference type="KEGG" id="pter:C2L65_13290"/>
<keyword evidence="13" id="KW-1185">Reference proteome</keyword>
<keyword evidence="3 8" id="KW-0813">Transport</keyword>
<dbReference type="InterPro" id="IPR000515">
    <property type="entry name" value="MetI-like"/>
</dbReference>
<keyword evidence="6 8" id="KW-1133">Transmembrane helix</keyword>
<dbReference type="InterPro" id="IPR043429">
    <property type="entry name" value="ArtM/GltK/GlnP/TcyL/YhdX-like"/>
</dbReference>
<dbReference type="SUPFAM" id="SSF161098">
    <property type="entry name" value="MetI-like"/>
    <property type="match status" value="1"/>
</dbReference>
<evidence type="ECO:0000256" key="8">
    <source>
        <dbReference type="RuleBase" id="RU363032"/>
    </source>
</evidence>
<gene>
    <name evidence="11" type="primary">gltJ</name>
    <name evidence="10" type="ORF">C2L65_13290</name>
    <name evidence="11" type="ORF">PTKU64_26010</name>
</gene>
<feature type="transmembrane region" description="Helical" evidence="8">
    <location>
        <begin position="108"/>
        <end position="126"/>
    </location>
</feature>
<dbReference type="EMBL" id="CP026111">
    <property type="protein sequence ID" value="AUT60472.1"/>
    <property type="molecule type" value="Genomic_DNA"/>
</dbReference>
<evidence type="ECO:0000313" key="10">
    <source>
        <dbReference type="EMBL" id="AUT60472.1"/>
    </source>
</evidence>
<evidence type="ECO:0000256" key="3">
    <source>
        <dbReference type="ARBA" id="ARBA00022448"/>
    </source>
</evidence>
<comment type="similarity">
    <text evidence="2">Belongs to the binding-protein-dependent transport system permease family. HisMQ subfamily.</text>
</comment>
<feature type="transmembrane region" description="Helical" evidence="8">
    <location>
        <begin position="66"/>
        <end position="88"/>
    </location>
</feature>
<dbReference type="InterPro" id="IPR010065">
    <property type="entry name" value="AA_ABC_transptr_permease_3TM"/>
</dbReference>
<feature type="domain" description="ABC transmembrane type-1" evidence="9">
    <location>
        <begin position="30"/>
        <end position="230"/>
    </location>
</feature>
<evidence type="ECO:0000313" key="13">
    <source>
        <dbReference type="Proteomes" id="UP001319874"/>
    </source>
</evidence>
<feature type="transmembrane region" description="Helical" evidence="8">
    <location>
        <begin position="30"/>
        <end position="54"/>
    </location>
</feature>